<evidence type="ECO:0000313" key="1">
    <source>
        <dbReference type="EMBL" id="KAJ0045503.1"/>
    </source>
</evidence>
<reference evidence="2" key="1">
    <citation type="journal article" date="2023" name="G3 (Bethesda)">
        <title>Genome assembly and association tests identify interacting loci associated with vigor, precocity, and sex in interspecific pistachio rootstocks.</title>
        <authorList>
            <person name="Palmer W."/>
            <person name="Jacygrad E."/>
            <person name="Sagayaradj S."/>
            <person name="Cavanaugh K."/>
            <person name="Han R."/>
            <person name="Bertier L."/>
            <person name="Beede B."/>
            <person name="Kafkas S."/>
            <person name="Golino D."/>
            <person name="Preece J."/>
            <person name="Michelmore R."/>
        </authorList>
    </citation>
    <scope>NUCLEOTIDE SEQUENCE [LARGE SCALE GENOMIC DNA]</scope>
</reference>
<keyword evidence="2" id="KW-1185">Reference proteome</keyword>
<name>A0ACC0Z5Q1_9ROSI</name>
<comment type="caution">
    <text evidence="1">The sequence shown here is derived from an EMBL/GenBank/DDBJ whole genome shotgun (WGS) entry which is preliminary data.</text>
</comment>
<accession>A0ACC0Z5Q1</accession>
<organism evidence="1 2">
    <name type="scientific">Pistacia integerrima</name>
    <dbReference type="NCBI Taxonomy" id="434235"/>
    <lineage>
        <taxon>Eukaryota</taxon>
        <taxon>Viridiplantae</taxon>
        <taxon>Streptophyta</taxon>
        <taxon>Embryophyta</taxon>
        <taxon>Tracheophyta</taxon>
        <taxon>Spermatophyta</taxon>
        <taxon>Magnoliopsida</taxon>
        <taxon>eudicotyledons</taxon>
        <taxon>Gunneridae</taxon>
        <taxon>Pentapetalae</taxon>
        <taxon>rosids</taxon>
        <taxon>malvids</taxon>
        <taxon>Sapindales</taxon>
        <taxon>Anacardiaceae</taxon>
        <taxon>Pistacia</taxon>
    </lineage>
</organism>
<sequence>MVTAKKTKKSHESINSRLACFMKSGKYTLGNKIVLHTLRSSKAVDPEKNKAGYHYQQSPPLRLSEIEYNVMLAKVEVQHYNRKGLDFIKEAISRTGYGEKIKIAIDVVFEEIDLVPMESASLAQVHVARTHDGKKLLLRFYTLLFLPQSSFSMLSKVQAQYTHMINTAAADHATMKLLVNTLHKFLPSFDYRYVSVWFMCLLIIPPSSSH</sequence>
<dbReference type="Proteomes" id="UP001163603">
    <property type="component" value="Chromosome 3"/>
</dbReference>
<evidence type="ECO:0000313" key="2">
    <source>
        <dbReference type="Proteomes" id="UP001163603"/>
    </source>
</evidence>
<proteinExistence type="predicted"/>
<dbReference type="EMBL" id="CM047738">
    <property type="protein sequence ID" value="KAJ0045503.1"/>
    <property type="molecule type" value="Genomic_DNA"/>
</dbReference>
<gene>
    <name evidence="1" type="ORF">Pint_05716</name>
</gene>
<protein>
    <submittedName>
        <fullName evidence="1">Uncharacterized protein</fullName>
    </submittedName>
</protein>